<dbReference type="RefSeq" id="WP_015045208.1">
    <property type="nucleotide sequence ID" value="NZ_CP007033.1"/>
</dbReference>
<gene>
    <name evidence="11" type="ORF">DEHRE_09975</name>
</gene>
<dbReference type="InterPro" id="IPR052038">
    <property type="entry name" value="Type-VII_TA_antitoxin"/>
</dbReference>
<feature type="domain" description="Polymerase nucleotidyl transferase" evidence="10">
    <location>
        <begin position="6"/>
        <end position="81"/>
    </location>
</feature>
<keyword evidence="12" id="KW-1185">Reference proteome</keyword>
<organism evidence="11 12">
    <name type="scientific">Dehalobacter restrictus (strain DSM 9455 / PER-K23)</name>
    <dbReference type="NCBI Taxonomy" id="871738"/>
    <lineage>
        <taxon>Bacteria</taxon>
        <taxon>Bacillati</taxon>
        <taxon>Bacillota</taxon>
        <taxon>Clostridia</taxon>
        <taxon>Eubacteriales</taxon>
        <taxon>Desulfitobacteriaceae</taxon>
        <taxon>Dehalobacter</taxon>
    </lineage>
</organism>
<evidence type="ECO:0000313" key="11">
    <source>
        <dbReference type="EMBL" id="AHF10363.1"/>
    </source>
</evidence>
<keyword evidence="6" id="KW-0547">Nucleotide-binding</keyword>
<evidence type="ECO:0000256" key="3">
    <source>
        <dbReference type="ARBA" id="ARBA00022679"/>
    </source>
</evidence>
<accession>A0ABN4BSC0</accession>
<reference evidence="11 12" key="1">
    <citation type="journal article" date="2013" name="Stand. Genomic Sci.">
        <title>Complete genome sequence of Dehalobacter restrictus PER-K23(T.).</title>
        <authorList>
            <person name="Kruse T."/>
            <person name="Maillard J."/>
            <person name="Goodwin L."/>
            <person name="Woyke T."/>
            <person name="Teshima H."/>
            <person name="Bruce D."/>
            <person name="Detter C."/>
            <person name="Tapia R."/>
            <person name="Han C."/>
            <person name="Huntemann M."/>
            <person name="Wei C.L."/>
            <person name="Han J."/>
            <person name="Chen A."/>
            <person name="Kyrpides N."/>
            <person name="Szeto E."/>
            <person name="Markowitz V."/>
            <person name="Ivanova N."/>
            <person name="Pagani I."/>
            <person name="Pati A."/>
            <person name="Pitluck S."/>
            <person name="Nolan M."/>
            <person name="Holliger C."/>
            <person name="Smidt H."/>
        </authorList>
    </citation>
    <scope>NUCLEOTIDE SEQUENCE [LARGE SCALE GENOMIC DNA]</scope>
    <source>
        <strain evidence="12">DSM 9455</strain>
    </source>
</reference>
<keyword evidence="7" id="KW-0067">ATP-binding</keyword>
<dbReference type="InterPro" id="IPR002934">
    <property type="entry name" value="Polymerase_NTP_transf_dom"/>
</dbReference>
<protein>
    <submittedName>
        <fullName evidence="11">DNA polymerase III subunit beta</fullName>
    </submittedName>
</protein>
<evidence type="ECO:0000259" key="10">
    <source>
        <dbReference type="Pfam" id="PF01909"/>
    </source>
</evidence>
<dbReference type="Proteomes" id="UP000018934">
    <property type="component" value="Chromosome"/>
</dbReference>
<keyword evidence="4" id="KW-0548">Nucleotidyltransferase</keyword>
<dbReference type="SUPFAM" id="SSF81301">
    <property type="entry name" value="Nucleotidyltransferase"/>
    <property type="match status" value="1"/>
</dbReference>
<comment type="cofactor">
    <cofactor evidence="1">
        <name>Mg(2+)</name>
        <dbReference type="ChEBI" id="CHEBI:18420"/>
    </cofactor>
</comment>
<keyword evidence="8" id="KW-0460">Magnesium</keyword>
<evidence type="ECO:0000256" key="7">
    <source>
        <dbReference type="ARBA" id="ARBA00022840"/>
    </source>
</evidence>
<dbReference type="PANTHER" id="PTHR33571:SF14">
    <property type="entry name" value="PROTEIN ADENYLYLTRANSFERASE MJ0435-RELATED"/>
    <property type="match status" value="1"/>
</dbReference>
<evidence type="ECO:0000256" key="5">
    <source>
        <dbReference type="ARBA" id="ARBA00022723"/>
    </source>
</evidence>
<evidence type="ECO:0000256" key="8">
    <source>
        <dbReference type="ARBA" id="ARBA00022842"/>
    </source>
</evidence>
<dbReference type="EMBL" id="CP007033">
    <property type="protein sequence ID" value="AHF10363.1"/>
    <property type="molecule type" value="Genomic_DNA"/>
</dbReference>
<name>A0ABN4BSC0_DEHRP</name>
<sequence>MTITDIKEVVSQVASAYPVLYIDLFGSYANDEATDDSDVDLLVYFDEKVASLFDVSGLKLDIQDILNTKVDVVAGPLKENSYITIDKKVRIYEA</sequence>
<evidence type="ECO:0000256" key="9">
    <source>
        <dbReference type="ARBA" id="ARBA00038276"/>
    </source>
</evidence>
<dbReference type="InterPro" id="IPR043519">
    <property type="entry name" value="NT_sf"/>
</dbReference>
<evidence type="ECO:0000256" key="4">
    <source>
        <dbReference type="ARBA" id="ARBA00022695"/>
    </source>
</evidence>
<dbReference type="CDD" id="cd05403">
    <property type="entry name" value="NT_KNTase_like"/>
    <property type="match status" value="1"/>
</dbReference>
<evidence type="ECO:0000256" key="1">
    <source>
        <dbReference type="ARBA" id="ARBA00001946"/>
    </source>
</evidence>
<dbReference type="PANTHER" id="PTHR33571">
    <property type="entry name" value="SSL8005 PROTEIN"/>
    <property type="match status" value="1"/>
</dbReference>
<keyword evidence="3" id="KW-0808">Transferase</keyword>
<evidence type="ECO:0000313" key="12">
    <source>
        <dbReference type="Proteomes" id="UP000018934"/>
    </source>
</evidence>
<dbReference type="Gene3D" id="3.30.460.10">
    <property type="entry name" value="Beta Polymerase, domain 2"/>
    <property type="match status" value="1"/>
</dbReference>
<evidence type="ECO:0000256" key="2">
    <source>
        <dbReference type="ARBA" id="ARBA00022649"/>
    </source>
</evidence>
<keyword evidence="5" id="KW-0479">Metal-binding</keyword>
<evidence type="ECO:0000256" key="6">
    <source>
        <dbReference type="ARBA" id="ARBA00022741"/>
    </source>
</evidence>
<dbReference type="Pfam" id="PF01909">
    <property type="entry name" value="NTP_transf_2"/>
    <property type="match status" value="1"/>
</dbReference>
<proteinExistence type="inferred from homology"/>
<comment type="similarity">
    <text evidence="9">Belongs to the MntA antitoxin family.</text>
</comment>
<keyword evidence="2" id="KW-1277">Toxin-antitoxin system</keyword>